<proteinExistence type="predicted"/>
<dbReference type="InterPro" id="IPR016035">
    <property type="entry name" value="Acyl_Trfase/lysoPLipase"/>
</dbReference>
<dbReference type="GO" id="GO:0004312">
    <property type="term" value="F:fatty acid synthase activity"/>
    <property type="evidence" value="ECO:0007669"/>
    <property type="project" value="InterPro"/>
</dbReference>
<keyword evidence="2" id="KW-0808">Transferase</keyword>
<feature type="domain" description="Malonyl-CoA:ACP transacylase (MAT)" evidence="5">
    <location>
        <begin position="17"/>
        <end position="256"/>
    </location>
</feature>
<evidence type="ECO:0000256" key="4">
    <source>
        <dbReference type="ARBA" id="ARBA00048462"/>
    </source>
</evidence>
<dbReference type="GO" id="GO:0005829">
    <property type="term" value="C:cytosol"/>
    <property type="evidence" value="ECO:0007669"/>
    <property type="project" value="TreeGrafter"/>
</dbReference>
<dbReference type="SMART" id="SM00827">
    <property type="entry name" value="PKS_AT"/>
    <property type="match status" value="1"/>
</dbReference>
<evidence type="ECO:0000256" key="1">
    <source>
        <dbReference type="ARBA" id="ARBA00013258"/>
    </source>
</evidence>
<evidence type="ECO:0000259" key="5">
    <source>
        <dbReference type="SMART" id="SM00827"/>
    </source>
</evidence>
<dbReference type="SUPFAM" id="SSF55048">
    <property type="entry name" value="Probable ACP-binding domain of malonyl-CoA ACP transacylase"/>
    <property type="match status" value="1"/>
</dbReference>
<dbReference type="EMBL" id="UINC01128784">
    <property type="protein sequence ID" value="SVD08762.1"/>
    <property type="molecule type" value="Genomic_DNA"/>
</dbReference>
<gene>
    <name evidence="6" type="ORF">METZ01_LOCUS361616</name>
</gene>
<evidence type="ECO:0000256" key="2">
    <source>
        <dbReference type="ARBA" id="ARBA00022679"/>
    </source>
</evidence>
<dbReference type="PRINTS" id="PR01483">
    <property type="entry name" value="FASYNTHASE"/>
</dbReference>
<dbReference type="Gene3D" id="3.40.366.10">
    <property type="entry name" value="Malonyl-Coenzyme A Acyl Carrier Protein, domain 2"/>
    <property type="match status" value="1"/>
</dbReference>
<dbReference type="PANTHER" id="PTHR42681">
    <property type="entry name" value="MALONYL-COA-ACYL CARRIER PROTEIN TRANSACYLASE, MITOCHONDRIAL"/>
    <property type="match status" value="1"/>
</dbReference>
<dbReference type="GO" id="GO:0006633">
    <property type="term" value="P:fatty acid biosynthetic process"/>
    <property type="evidence" value="ECO:0007669"/>
    <property type="project" value="InterPro"/>
</dbReference>
<reference evidence="6" key="1">
    <citation type="submission" date="2018-05" db="EMBL/GenBank/DDBJ databases">
        <authorList>
            <person name="Lanie J.A."/>
            <person name="Ng W.-L."/>
            <person name="Kazmierczak K.M."/>
            <person name="Andrzejewski T.M."/>
            <person name="Davidsen T.M."/>
            <person name="Wayne K.J."/>
            <person name="Tettelin H."/>
            <person name="Glass J.I."/>
            <person name="Rusch D."/>
            <person name="Podicherti R."/>
            <person name="Tsui H.-C.T."/>
            <person name="Winkler M.E."/>
        </authorList>
    </citation>
    <scope>NUCLEOTIDE SEQUENCE</scope>
</reference>
<organism evidence="6">
    <name type="scientific">marine metagenome</name>
    <dbReference type="NCBI Taxonomy" id="408172"/>
    <lineage>
        <taxon>unclassified sequences</taxon>
        <taxon>metagenomes</taxon>
        <taxon>ecological metagenomes</taxon>
    </lineage>
</organism>
<feature type="non-terminal residue" evidence="6">
    <location>
        <position position="257"/>
    </location>
</feature>
<dbReference type="AlphaFoldDB" id="A0A382SGQ4"/>
<dbReference type="Pfam" id="PF00698">
    <property type="entry name" value="Acyl_transf_1"/>
    <property type="match status" value="1"/>
</dbReference>
<dbReference type="InterPro" id="IPR001227">
    <property type="entry name" value="Ac_transferase_dom_sf"/>
</dbReference>
<name>A0A382SGQ4_9ZZZZ</name>
<dbReference type="PANTHER" id="PTHR42681:SF1">
    <property type="entry name" value="MALONYL-COA-ACYL CARRIER PROTEIN TRANSACYLASE, MITOCHONDRIAL"/>
    <property type="match status" value="1"/>
</dbReference>
<protein>
    <recommendedName>
        <fullName evidence="1">[acyl-carrier-protein] S-malonyltransferase</fullName>
        <ecNumber evidence="1">2.3.1.39</ecNumber>
    </recommendedName>
</protein>
<dbReference type="SUPFAM" id="SSF52151">
    <property type="entry name" value="FabD/lysophospholipase-like"/>
    <property type="match status" value="1"/>
</dbReference>
<evidence type="ECO:0000256" key="3">
    <source>
        <dbReference type="ARBA" id="ARBA00023315"/>
    </source>
</evidence>
<dbReference type="GO" id="GO:0005835">
    <property type="term" value="C:fatty acid synthase complex"/>
    <property type="evidence" value="ECO:0007669"/>
    <property type="project" value="InterPro"/>
</dbReference>
<comment type="catalytic activity">
    <reaction evidence="4">
        <text>holo-[ACP] + malonyl-CoA = malonyl-[ACP] + CoA</text>
        <dbReference type="Rhea" id="RHEA:41792"/>
        <dbReference type="Rhea" id="RHEA-COMP:9623"/>
        <dbReference type="Rhea" id="RHEA-COMP:9685"/>
        <dbReference type="ChEBI" id="CHEBI:57287"/>
        <dbReference type="ChEBI" id="CHEBI:57384"/>
        <dbReference type="ChEBI" id="CHEBI:64479"/>
        <dbReference type="ChEBI" id="CHEBI:78449"/>
        <dbReference type="EC" id="2.3.1.39"/>
    </reaction>
</comment>
<dbReference type="InterPro" id="IPR014043">
    <property type="entry name" value="Acyl_transferase_dom"/>
</dbReference>
<dbReference type="EC" id="2.3.1.39" evidence="1"/>
<dbReference type="InterPro" id="IPR003965">
    <property type="entry name" value="Fatty_acid_synthase"/>
</dbReference>
<dbReference type="InterPro" id="IPR016036">
    <property type="entry name" value="Malonyl_transacylase_ACP-bd"/>
</dbReference>
<evidence type="ECO:0000313" key="6">
    <source>
        <dbReference type="EMBL" id="SVD08762.1"/>
    </source>
</evidence>
<keyword evidence="3" id="KW-0012">Acyltransferase</keyword>
<sequence length="257" mass="27284">MSNSNTRDVTKPKIAYVFPGQGSQHVGMGKDLYTNSSVARRVFDEADNALGRSLTDLMFEGPAEDLNLTINAQPAILTASLACLSAVQEFVGPDVMPEPNYAAGHSLGEYTALAATSVLSVSEAVKLVQERGRLMHETSQTQQGGMAAVLGLDELTLEEICRETGAYISNVNAEDQLVIAGDKITLARAMDLASARGAKRLITLQVSGAFHTDLMKPAVAGMTQAMNEINFNSPSVPIIANCGANPLTDEGEIKKEL</sequence>
<dbReference type="Gene3D" id="3.30.70.250">
    <property type="entry name" value="Malonyl-CoA ACP transacylase, ACP-binding"/>
    <property type="match status" value="1"/>
</dbReference>
<accession>A0A382SGQ4</accession>
<dbReference type="InterPro" id="IPR050858">
    <property type="entry name" value="Mal-CoA-ACP_Trans/PKS_FabD"/>
</dbReference>
<dbReference type="GO" id="GO:0004314">
    <property type="term" value="F:[acyl-carrier-protein] S-malonyltransferase activity"/>
    <property type="evidence" value="ECO:0007669"/>
    <property type="project" value="UniProtKB-EC"/>
</dbReference>
<dbReference type="FunFam" id="3.30.70.250:FF:000001">
    <property type="entry name" value="Malonyl CoA-acyl carrier protein transacylase"/>
    <property type="match status" value="1"/>
</dbReference>